<dbReference type="PANTHER" id="PTHR42715:SF12">
    <property type="entry name" value="BETA-GLUCOSIDASE G-RELATED"/>
    <property type="match status" value="1"/>
</dbReference>
<sequence length="320" mass="34890">MLVRILTPYFYLGQHQGYPSVDHSPAVLNTLYSLQHSHAELIRTLAPKNIGVFGNDAADTVNGQYSFQDEDTCALPIGGGSEVCLVFLKTYVSKSYDRTSYDVDANGNSMRDQHHALGDNENVTAIIAAHFPGQEIGNSVVDVLYCAVNPSGHLPYTTVSNASDYSTSVANFSGTNDTNGWQSNYAEGFLIDYRCFDYANVTPRYEFGFGLSYTTFSLDDLTITPLLDNNISSLPAPVSGPNPPGGNPYLYTTVLAATVTVNNTGTVPVSAVRNSTSCQCSPDFRPVHHRRLCADSKRWVLPPNGTARVEFVVTRRDVSF</sequence>
<evidence type="ECO:0000313" key="13">
    <source>
        <dbReference type="Proteomes" id="UP000606974"/>
    </source>
</evidence>
<evidence type="ECO:0000256" key="6">
    <source>
        <dbReference type="ARBA" id="ARBA00022729"/>
    </source>
</evidence>
<comment type="function">
    <text evidence="10">Beta-glucosidases are one of a number of cellulolytic enzymes involved in the degradation of cellulosic biomass. Catalyzes the last step releasing glucose from the inhibitory cellobiose.</text>
</comment>
<dbReference type="InterPro" id="IPR050288">
    <property type="entry name" value="Cellulose_deg_GH3"/>
</dbReference>
<dbReference type="AlphaFoldDB" id="A0A8H7AVP4"/>
<dbReference type="Pfam" id="PF01915">
    <property type="entry name" value="Glyco_hydro_3_C"/>
    <property type="match status" value="1"/>
</dbReference>
<keyword evidence="8" id="KW-0119">Carbohydrate metabolism</keyword>
<dbReference type="EMBL" id="JAACFV010000015">
    <property type="protein sequence ID" value="KAF7511985.1"/>
    <property type="molecule type" value="Genomic_DNA"/>
</dbReference>
<dbReference type="GO" id="GO:0005576">
    <property type="term" value="C:extracellular region"/>
    <property type="evidence" value="ECO:0007669"/>
    <property type="project" value="UniProtKB-SubCell"/>
</dbReference>
<comment type="subcellular location">
    <subcellularLocation>
        <location evidence="2">Secreted</location>
    </subcellularLocation>
</comment>
<evidence type="ECO:0000256" key="2">
    <source>
        <dbReference type="ARBA" id="ARBA00004613"/>
    </source>
</evidence>
<dbReference type="GO" id="GO:0009251">
    <property type="term" value="P:glucan catabolic process"/>
    <property type="evidence" value="ECO:0007669"/>
    <property type="project" value="TreeGrafter"/>
</dbReference>
<proteinExistence type="inferred from homology"/>
<comment type="caution">
    <text evidence="12">The sequence shown here is derived from an EMBL/GenBank/DDBJ whole genome shotgun (WGS) entry which is preliminary data.</text>
</comment>
<dbReference type="Proteomes" id="UP000606974">
    <property type="component" value="Unassembled WGS sequence"/>
</dbReference>
<reference evidence="12" key="1">
    <citation type="submission" date="2020-02" db="EMBL/GenBank/DDBJ databases">
        <authorList>
            <person name="Palmer J.M."/>
        </authorList>
    </citation>
    <scope>NUCLEOTIDE SEQUENCE</scope>
    <source>
        <strain evidence="12">EPUS1.4</strain>
        <tissue evidence="12">Thallus</tissue>
    </source>
</reference>
<keyword evidence="6" id="KW-0732">Signal</keyword>
<evidence type="ECO:0000313" key="12">
    <source>
        <dbReference type="EMBL" id="KAF7511985.1"/>
    </source>
</evidence>
<feature type="domain" description="Glycoside hydrolase family 3 C-terminal" evidence="11">
    <location>
        <begin position="119"/>
        <end position="213"/>
    </location>
</feature>
<evidence type="ECO:0000256" key="3">
    <source>
        <dbReference type="ARBA" id="ARBA00005336"/>
    </source>
</evidence>
<dbReference type="SUPFAM" id="SSF52279">
    <property type="entry name" value="Beta-D-glucan exohydrolase, C-terminal domain"/>
    <property type="match status" value="1"/>
</dbReference>
<dbReference type="PANTHER" id="PTHR42715">
    <property type="entry name" value="BETA-GLUCOSIDASE"/>
    <property type="match status" value="1"/>
</dbReference>
<organism evidence="12 13">
    <name type="scientific">Endocarpon pusillum</name>
    <dbReference type="NCBI Taxonomy" id="364733"/>
    <lineage>
        <taxon>Eukaryota</taxon>
        <taxon>Fungi</taxon>
        <taxon>Dikarya</taxon>
        <taxon>Ascomycota</taxon>
        <taxon>Pezizomycotina</taxon>
        <taxon>Eurotiomycetes</taxon>
        <taxon>Chaetothyriomycetidae</taxon>
        <taxon>Verrucariales</taxon>
        <taxon>Verrucariaceae</taxon>
        <taxon>Endocarpon</taxon>
    </lineage>
</organism>
<keyword evidence="5" id="KW-0964">Secreted</keyword>
<comment type="similarity">
    <text evidence="3">Belongs to the glycosyl hydrolase 3 family.</text>
</comment>
<keyword evidence="7" id="KW-0378">Hydrolase</keyword>
<dbReference type="EC" id="3.2.1.21" evidence="4"/>
<evidence type="ECO:0000256" key="8">
    <source>
        <dbReference type="ARBA" id="ARBA00023277"/>
    </source>
</evidence>
<dbReference type="InterPro" id="IPR036881">
    <property type="entry name" value="Glyco_hydro_3_C_sf"/>
</dbReference>
<evidence type="ECO:0000259" key="11">
    <source>
        <dbReference type="Pfam" id="PF01915"/>
    </source>
</evidence>
<evidence type="ECO:0000256" key="5">
    <source>
        <dbReference type="ARBA" id="ARBA00022525"/>
    </source>
</evidence>
<evidence type="ECO:0000256" key="7">
    <source>
        <dbReference type="ARBA" id="ARBA00022801"/>
    </source>
</evidence>
<accession>A0A8H7AVP4</accession>
<dbReference type="GO" id="GO:0008422">
    <property type="term" value="F:beta-glucosidase activity"/>
    <property type="evidence" value="ECO:0007669"/>
    <property type="project" value="UniProtKB-EC"/>
</dbReference>
<name>A0A8H7AVP4_9EURO</name>
<gene>
    <name evidence="12" type="ORF">GJ744_002698</name>
</gene>
<dbReference type="Gene3D" id="3.40.50.1700">
    <property type="entry name" value="Glycoside hydrolase family 3 C-terminal domain"/>
    <property type="match status" value="1"/>
</dbReference>
<evidence type="ECO:0000256" key="1">
    <source>
        <dbReference type="ARBA" id="ARBA00000448"/>
    </source>
</evidence>
<keyword evidence="9" id="KW-0326">Glycosidase</keyword>
<protein>
    <recommendedName>
        <fullName evidence="4">beta-glucosidase</fullName>
        <ecNumber evidence="4">3.2.1.21</ecNumber>
    </recommendedName>
</protein>
<comment type="catalytic activity">
    <reaction evidence="1">
        <text>Hydrolysis of terminal, non-reducing beta-D-glucosyl residues with release of beta-D-glucose.</text>
        <dbReference type="EC" id="3.2.1.21"/>
    </reaction>
</comment>
<dbReference type="InterPro" id="IPR002772">
    <property type="entry name" value="Glyco_hydro_3_C"/>
</dbReference>
<evidence type="ECO:0000256" key="9">
    <source>
        <dbReference type="ARBA" id="ARBA00023295"/>
    </source>
</evidence>
<evidence type="ECO:0000256" key="4">
    <source>
        <dbReference type="ARBA" id="ARBA00012744"/>
    </source>
</evidence>
<evidence type="ECO:0000256" key="10">
    <source>
        <dbReference type="ARBA" id="ARBA00024983"/>
    </source>
</evidence>
<dbReference type="OrthoDB" id="4510031at2759"/>
<keyword evidence="13" id="KW-1185">Reference proteome</keyword>